<organism evidence="3 4">
    <name type="scientific">Reyranella soli</name>
    <dbReference type="NCBI Taxonomy" id="1230389"/>
    <lineage>
        <taxon>Bacteria</taxon>
        <taxon>Pseudomonadati</taxon>
        <taxon>Pseudomonadota</taxon>
        <taxon>Alphaproteobacteria</taxon>
        <taxon>Hyphomicrobiales</taxon>
        <taxon>Reyranellaceae</taxon>
        <taxon>Reyranella</taxon>
    </lineage>
</organism>
<proteinExistence type="predicted"/>
<dbReference type="Proteomes" id="UP000321058">
    <property type="component" value="Unassembled WGS sequence"/>
</dbReference>
<dbReference type="InterPro" id="IPR037165">
    <property type="entry name" value="AldOxase/xan_DH_Mopterin-bd_sf"/>
</dbReference>
<feature type="domain" description="Aldehyde oxidase/xanthine dehydrogenase second molybdopterin binding" evidence="2">
    <location>
        <begin position="568"/>
        <end position="648"/>
    </location>
</feature>
<dbReference type="GO" id="GO:0016491">
    <property type="term" value="F:oxidoreductase activity"/>
    <property type="evidence" value="ECO:0007669"/>
    <property type="project" value="InterPro"/>
</dbReference>
<dbReference type="Pfam" id="PF20256">
    <property type="entry name" value="MoCoBD_2"/>
    <property type="match status" value="2"/>
</dbReference>
<dbReference type="SUPFAM" id="SSF56003">
    <property type="entry name" value="Molybdenum cofactor-binding domain"/>
    <property type="match status" value="2"/>
</dbReference>
<feature type="domain" description="Aldehyde oxidase/xanthine dehydrogenase second molybdopterin binding" evidence="2">
    <location>
        <begin position="19"/>
        <end position="134"/>
    </location>
</feature>
<evidence type="ECO:0000313" key="3">
    <source>
        <dbReference type="EMBL" id="GEP54516.1"/>
    </source>
</evidence>
<feature type="domain" description="Aldehyde oxidase/xanthine dehydrogenase first molybdopterin binding" evidence="1">
    <location>
        <begin position="288"/>
        <end position="415"/>
    </location>
</feature>
<dbReference type="Gene3D" id="3.90.1170.50">
    <property type="entry name" value="Aldehyde oxidase/xanthine dehydrogenase, a/b hammerhead"/>
    <property type="match status" value="1"/>
</dbReference>
<dbReference type="Pfam" id="PF02738">
    <property type="entry name" value="MoCoBD_1"/>
    <property type="match status" value="2"/>
</dbReference>
<gene>
    <name evidence="3" type="ORF">RSO01_16820</name>
</gene>
<dbReference type="PANTHER" id="PTHR47495:SF1">
    <property type="entry name" value="BLL3820 PROTEIN"/>
    <property type="match status" value="1"/>
</dbReference>
<sequence>MNARPLPASLLDNPRLDRWIHFQPDRTVRIATGKVEMGQGVVTAIGQIAAEELDLPIDRVVVLSGDTTNGPDELYTTSSLSVEVSGGSVRLVCAEVRAKALERAALRLNCSRDDLSVVDGQFLQNGAATGQDYWTVAGEIDLTQAVTGAAPVKPASSYRVVGQSVPRFDLPAKLSGAAFVHDVLPKDVLHARTLRQPNRGATLASLDEAAIRRAAKGELQIVREANFVAFVSPIESVAQAAAAAAPAHAKWDNVRHLEAAHQEAAWLKGQASDDRRIGAWPAPATPPQHLVQMTVSRPYIAHASMSPSCALAEFRDGHLTVRSHGQGMHPLRKNLAAVLGLPVEAITAQHLHGAGCYGHNGADDAALDAALVAMRIPNRWIRLQWRREEEFGFEPVGPAMLVTLHVDLDERGRPADWTTEIWSPTHVQRPGTGSGYLLASEALAAPPPEVAPFDPSEERGGGGTRNAVPIYDVPAHRILHHLVVRPPVRTSALRGLGALPNVFAIESLIDDLAARAGEDPVAYRLSILSEPRARRLVELVAERAGWASRGPSGTGKGLGLAVARYKNRAAYAAVVAAVTVQETVKVDRVWCVADAGLVVNPDGARNQLEGGIVQAVSWTLKEQVKLDAEGIASRDWESYPILRFSEVPEMQVEFVDGAGNHTLGVGECTVGPTAAAIGNAVNHALGVRIHDMPLTRDRIMAALLKA</sequence>
<dbReference type="PIRSF" id="PIRSF036389">
    <property type="entry name" value="IOR_B"/>
    <property type="match status" value="1"/>
</dbReference>
<evidence type="ECO:0000259" key="2">
    <source>
        <dbReference type="Pfam" id="PF20256"/>
    </source>
</evidence>
<name>A0A512N6A8_9HYPH</name>
<dbReference type="RefSeq" id="WP_147148140.1">
    <property type="nucleotide sequence ID" value="NZ_BKAJ01000031.1"/>
</dbReference>
<dbReference type="OrthoDB" id="9767994at2"/>
<protein>
    <submittedName>
        <fullName evidence="3">Oxidoreductase</fullName>
    </submittedName>
</protein>
<comment type="caution">
    <text evidence="3">The sequence shown here is derived from an EMBL/GenBank/DDBJ whole genome shotgun (WGS) entry which is preliminary data.</text>
</comment>
<dbReference type="PANTHER" id="PTHR47495">
    <property type="entry name" value="ALDEHYDE DEHYDROGENASE"/>
    <property type="match status" value="1"/>
</dbReference>
<dbReference type="InterPro" id="IPR012368">
    <property type="entry name" value="OxRdtase_Mopterin-bd_su_IorB"/>
</dbReference>
<evidence type="ECO:0000313" key="4">
    <source>
        <dbReference type="Proteomes" id="UP000321058"/>
    </source>
</evidence>
<dbReference type="AlphaFoldDB" id="A0A512N6A8"/>
<dbReference type="InterPro" id="IPR008274">
    <property type="entry name" value="AldOxase/xan_DH_MoCoBD1"/>
</dbReference>
<dbReference type="EMBL" id="BKAJ01000031">
    <property type="protein sequence ID" value="GEP54516.1"/>
    <property type="molecule type" value="Genomic_DNA"/>
</dbReference>
<reference evidence="3 4" key="1">
    <citation type="submission" date="2019-07" db="EMBL/GenBank/DDBJ databases">
        <title>Whole genome shotgun sequence of Reyranella soli NBRC 108950.</title>
        <authorList>
            <person name="Hosoyama A."/>
            <person name="Uohara A."/>
            <person name="Ohji S."/>
            <person name="Ichikawa N."/>
        </authorList>
    </citation>
    <scope>NUCLEOTIDE SEQUENCE [LARGE SCALE GENOMIC DNA]</scope>
    <source>
        <strain evidence="3 4">NBRC 108950</strain>
    </source>
</reference>
<feature type="domain" description="Aldehyde oxidase/xanthine dehydrogenase first molybdopterin binding" evidence="1">
    <location>
        <begin position="467"/>
        <end position="525"/>
    </location>
</feature>
<dbReference type="InterPro" id="IPR052516">
    <property type="entry name" value="N-heterocyclic_Hydroxylase"/>
</dbReference>
<dbReference type="Gene3D" id="3.30.365.10">
    <property type="entry name" value="Aldehyde oxidase/xanthine dehydrogenase, molybdopterin binding domain"/>
    <property type="match status" value="4"/>
</dbReference>
<dbReference type="InterPro" id="IPR046867">
    <property type="entry name" value="AldOxase/xan_DH_MoCoBD2"/>
</dbReference>
<evidence type="ECO:0000259" key="1">
    <source>
        <dbReference type="Pfam" id="PF02738"/>
    </source>
</evidence>
<keyword evidence="4" id="KW-1185">Reference proteome</keyword>
<accession>A0A512N6A8</accession>